<keyword evidence="2 3" id="KW-0349">Heme</keyword>
<dbReference type="InterPro" id="IPR036396">
    <property type="entry name" value="Cyt_P450_sf"/>
</dbReference>
<keyword evidence="4" id="KW-1133">Transmembrane helix</keyword>
<dbReference type="SUPFAM" id="SSF48264">
    <property type="entry name" value="Cytochrome P450"/>
    <property type="match status" value="1"/>
</dbReference>
<dbReference type="PRINTS" id="PR00463">
    <property type="entry name" value="EP450I"/>
</dbReference>
<name>A0A6G0X0W9_9STRA</name>
<dbReference type="GO" id="GO:0004497">
    <property type="term" value="F:monooxygenase activity"/>
    <property type="evidence" value="ECO:0007669"/>
    <property type="project" value="UniProtKB-KW"/>
</dbReference>
<comment type="cofactor">
    <cofactor evidence="2">
        <name>heme</name>
        <dbReference type="ChEBI" id="CHEBI:30413"/>
    </cofactor>
</comment>
<comment type="similarity">
    <text evidence="1 3">Belongs to the cytochrome P450 family.</text>
</comment>
<dbReference type="AlphaFoldDB" id="A0A6G0X0W9"/>
<evidence type="ECO:0000313" key="6">
    <source>
        <dbReference type="Proteomes" id="UP000481153"/>
    </source>
</evidence>
<comment type="caution">
    <text evidence="5">The sequence shown here is derived from an EMBL/GenBank/DDBJ whole genome shotgun (WGS) entry which is preliminary data.</text>
</comment>
<organism evidence="5 6">
    <name type="scientific">Aphanomyces euteiches</name>
    <dbReference type="NCBI Taxonomy" id="100861"/>
    <lineage>
        <taxon>Eukaryota</taxon>
        <taxon>Sar</taxon>
        <taxon>Stramenopiles</taxon>
        <taxon>Oomycota</taxon>
        <taxon>Saprolegniomycetes</taxon>
        <taxon>Saprolegniales</taxon>
        <taxon>Verrucalvaceae</taxon>
        <taxon>Aphanomyces</taxon>
    </lineage>
</organism>
<dbReference type="Proteomes" id="UP000481153">
    <property type="component" value="Unassembled WGS sequence"/>
</dbReference>
<gene>
    <name evidence="5" type="ORF">Ae201684_009734</name>
</gene>
<protein>
    <recommendedName>
        <fullName evidence="7">Cytochrome P450</fullName>
    </recommendedName>
</protein>
<dbReference type="PANTHER" id="PTHR24291">
    <property type="entry name" value="CYTOCHROME P450 FAMILY 4"/>
    <property type="match status" value="1"/>
</dbReference>
<keyword evidence="4" id="KW-0472">Membrane</keyword>
<feature type="binding site" description="axial binding residue" evidence="2">
    <location>
        <position position="456"/>
    </location>
    <ligand>
        <name>heme</name>
        <dbReference type="ChEBI" id="CHEBI:30413"/>
    </ligand>
    <ligandPart>
        <name>Fe</name>
        <dbReference type="ChEBI" id="CHEBI:18248"/>
    </ligandPart>
</feature>
<keyword evidence="6" id="KW-1185">Reference proteome</keyword>
<keyword evidence="3" id="KW-0503">Monooxygenase</keyword>
<dbReference type="GO" id="GO:0005506">
    <property type="term" value="F:iron ion binding"/>
    <property type="evidence" value="ECO:0007669"/>
    <property type="project" value="InterPro"/>
</dbReference>
<keyword evidence="2 3" id="KW-0479">Metal-binding</keyword>
<sequence>MIINIVSLVSLEVATATSTILLGALALHCLWKSRQYCHLPQPPPSSFVFGHLFDTWARLAHWGTRGDYPQPFLSWTEQYGGVIYLRQFLEHAVLVTDPVALQHILVANGTNYPRQPIAMDYTRDVVLGESLISVDGKKHDVYRKYLNPMFAVSKLKTFVKIFNEQTQLVCQTVLDPACDTNAPVNLSNMLTKMMLSITGLTVLGYDFNKSPTALEAYEQSMLPITPLVLVGTFTIPGFLSFPIPSLVKRRNAQAALKKILMLVIHDKLAAPNSDQPKDLLDMILPHASTDEAIPHTLTFMTAGHDTTSSTLAFVFSTLASYPQVVAAIRAEYEKITAVYGSLGSWEALAELEYTHAVIQETLRLNAVAFSTVQRVSLANDNVAMSNGSSVFIPKGTTVVISIAAMHRNSKYWTNPTDFIPERFVDGTPEWNADLALRGGKPHVFHFMPFSMGSKNCIGQRFAMAAAQLIVATLVSIYDFKPTDLRQEFSGVSLRPVNVEMTVRRVGAPSS</sequence>
<dbReference type="PROSITE" id="PS00086">
    <property type="entry name" value="CYTOCHROME_P450"/>
    <property type="match status" value="1"/>
</dbReference>
<evidence type="ECO:0000256" key="2">
    <source>
        <dbReference type="PIRSR" id="PIRSR602401-1"/>
    </source>
</evidence>
<dbReference type="VEuPathDB" id="FungiDB:AeMF1_017075"/>
<keyword evidence="4" id="KW-0812">Transmembrane</keyword>
<accession>A0A6G0X0W9</accession>
<evidence type="ECO:0000256" key="3">
    <source>
        <dbReference type="RuleBase" id="RU000461"/>
    </source>
</evidence>
<keyword evidence="2 3" id="KW-0408">Iron</keyword>
<evidence type="ECO:0000313" key="5">
    <source>
        <dbReference type="EMBL" id="KAF0733495.1"/>
    </source>
</evidence>
<keyword evidence="3" id="KW-0560">Oxidoreductase</keyword>
<dbReference type="GO" id="GO:0016705">
    <property type="term" value="F:oxidoreductase activity, acting on paired donors, with incorporation or reduction of molecular oxygen"/>
    <property type="evidence" value="ECO:0007669"/>
    <property type="project" value="InterPro"/>
</dbReference>
<dbReference type="Pfam" id="PF00067">
    <property type="entry name" value="p450"/>
    <property type="match status" value="1"/>
</dbReference>
<evidence type="ECO:0008006" key="7">
    <source>
        <dbReference type="Google" id="ProtNLM"/>
    </source>
</evidence>
<feature type="transmembrane region" description="Helical" evidence="4">
    <location>
        <begin position="6"/>
        <end position="31"/>
    </location>
</feature>
<dbReference type="GO" id="GO:0020037">
    <property type="term" value="F:heme binding"/>
    <property type="evidence" value="ECO:0007669"/>
    <property type="project" value="InterPro"/>
</dbReference>
<dbReference type="InterPro" id="IPR002401">
    <property type="entry name" value="Cyt_P450_E_grp-I"/>
</dbReference>
<dbReference type="InterPro" id="IPR050196">
    <property type="entry name" value="Cytochrome_P450_Monoox"/>
</dbReference>
<dbReference type="PRINTS" id="PR00385">
    <property type="entry name" value="P450"/>
</dbReference>
<reference evidence="5 6" key="1">
    <citation type="submission" date="2019-07" db="EMBL/GenBank/DDBJ databases">
        <title>Genomics analysis of Aphanomyces spp. identifies a new class of oomycete effector associated with host adaptation.</title>
        <authorList>
            <person name="Gaulin E."/>
        </authorList>
    </citation>
    <scope>NUCLEOTIDE SEQUENCE [LARGE SCALE GENOMIC DNA]</scope>
    <source>
        <strain evidence="5 6">ATCC 201684</strain>
    </source>
</reference>
<dbReference type="PANTHER" id="PTHR24291:SF175">
    <property type="entry name" value="CYTOCHROME P450"/>
    <property type="match status" value="1"/>
</dbReference>
<dbReference type="EMBL" id="VJMJ01000122">
    <property type="protein sequence ID" value="KAF0733495.1"/>
    <property type="molecule type" value="Genomic_DNA"/>
</dbReference>
<evidence type="ECO:0000256" key="1">
    <source>
        <dbReference type="ARBA" id="ARBA00010617"/>
    </source>
</evidence>
<proteinExistence type="inferred from homology"/>
<evidence type="ECO:0000256" key="4">
    <source>
        <dbReference type="SAM" id="Phobius"/>
    </source>
</evidence>
<dbReference type="InterPro" id="IPR001128">
    <property type="entry name" value="Cyt_P450"/>
</dbReference>
<dbReference type="InterPro" id="IPR017972">
    <property type="entry name" value="Cyt_P450_CS"/>
</dbReference>
<dbReference type="Gene3D" id="1.10.630.10">
    <property type="entry name" value="Cytochrome P450"/>
    <property type="match status" value="1"/>
</dbReference>